<name>A0A3G2L5T8_9FLAO</name>
<reference evidence="1 2" key="1">
    <citation type="submission" date="2018-08" db="EMBL/GenBank/DDBJ databases">
        <title>The reduced genetic potential of extracellular carbohydrate catabolism in Euzebyella marina RN62, a Flavobacteriia bacterium isolated from the hadal water.</title>
        <authorList>
            <person name="Xue C."/>
        </authorList>
    </citation>
    <scope>NUCLEOTIDE SEQUENCE [LARGE SCALE GENOMIC DNA]</scope>
    <source>
        <strain evidence="1 2">RN62</strain>
    </source>
</reference>
<protein>
    <submittedName>
        <fullName evidence="1">Uncharacterized protein</fullName>
    </submittedName>
</protein>
<sequence>MNSNNAFKKLEDNVRSVPPDMRQKVMKDVAMAKLLMDFTFFVTDNYPAALKRLFRTLDNNEN</sequence>
<dbReference type="Proteomes" id="UP000276309">
    <property type="component" value="Chromosome"/>
</dbReference>
<dbReference type="EMBL" id="CP032050">
    <property type="protein sequence ID" value="AYN67635.1"/>
    <property type="molecule type" value="Genomic_DNA"/>
</dbReference>
<organism evidence="1 2">
    <name type="scientific">Euzebyella marina</name>
    <dbReference type="NCBI Taxonomy" id="1761453"/>
    <lineage>
        <taxon>Bacteria</taxon>
        <taxon>Pseudomonadati</taxon>
        <taxon>Bacteroidota</taxon>
        <taxon>Flavobacteriia</taxon>
        <taxon>Flavobacteriales</taxon>
        <taxon>Flavobacteriaceae</taxon>
        <taxon>Euzebyella</taxon>
    </lineage>
</organism>
<evidence type="ECO:0000313" key="2">
    <source>
        <dbReference type="Proteomes" id="UP000276309"/>
    </source>
</evidence>
<dbReference type="KEGG" id="emar:D1013_09785"/>
<dbReference type="OrthoDB" id="1448904at2"/>
<gene>
    <name evidence="1" type="ORF">D1013_09785</name>
</gene>
<dbReference type="RefSeq" id="WP_121848651.1">
    <property type="nucleotide sequence ID" value="NZ_CP032050.1"/>
</dbReference>
<keyword evidence="2" id="KW-1185">Reference proteome</keyword>
<evidence type="ECO:0000313" key="1">
    <source>
        <dbReference type="EMBL" id="AYN67635.1"/>
    </source>
</evidence>
<accession>A0A3G2L5T8</accession>
<dbReference type="AlphaFoldDB" id="A0A3G2L5T8"/>
<proteinExistence type="predicted"/>